<keyword evidence="2" id="KW-1185">Reference proteome</keyword>
<proteinExistence type="predicted"/>
<reference evidence="1" key="1">
    <citation type="submission" date="2022-03" db="EMBL/GenBank/DDBJ databases">
        <authorList>
            <person name="Sayadi A."/>
        </authorList>
    </citation>
    <scope>NUCLEOTIDE SEQUENCE</scope>
</reference>
<accession>A0A9P0PNV2</accession>
<protein>
    <submittedName>
        <fullName evidence="1">Uncharacterized protein</fullName>
    </submittedName>
</protein>
<dbReference type="OrthoDB" id="8122948at2759"/>
<evidence type="ECO:0000313" key="1">
    <source>
        <dbReference type="EMBL" id="CAH1993014.1"/>
    </source>
</evidence>
<name>A0A9P0PNV2_ACAOB</name>
<dbReference type="Proteomes" id="UP001152888">
    <property type="component" value="Unassembled WGS sequence"/>
</dbReference>
<comment type="caution">
    <text evidence="1">The sequence shown here is derived from an EMBL/GenBank/DDBJ whole genome shotgun (WGS) entry which is preliminary data.</text>
</comment>
<dbReference type="AlphaFoldDB" id="A0A9P0PNV2"/>
<organism evidence="1 2">
    <name type="scientific">Acanthoscelides obtectus</name>
    <name type="common">Bean weevil</name>
    <name type="synonym">Bruchus obtectus</name>
    <dbReference type="NCBI Taxonomy" id="200917"/>
    <lineage>
        <taxon>Eukaryota</taxon>
        <taxon>Metazoa</taxon>
        <taxon>Ecdysozoa</taxon>
        <taxon>Arthropoda</taxon>
        <taxon>Hexapoda</taxon>
        <taxon>Insecta</taxon>
        <taxon>Pterygota</taxon>
        <taxon>Neoptera</taxon>
        <taxon>Endopterygota</taxon>
        <taxon>Coleoptera</taxon>
        <taxon>Polyphaga</taxon>
        <taxon>Cucujiformia</taxon>
        <taxon>Chrysomeloidea</taxon>
        <taxon>Chrysomelidae</taxon>
        <taxon>Bruchinae</taxon>
        <taxon>Bruchini</taxon>
        <taxon>Acanthoscelides</taxon>
    </lineage>
</organism>
<evidence type="ECO:0000313" key="2">
    <source>
        <dbReference type="Proteomes" id="UP001152888"/>
    </source>
</evidence>
<dbReference type="EMBL" id="CAKOFQ010007162">
    <property type="protein sequence ID" value="CAH1993014.1"/>
    <property type="molecule type" value="Genomic_DNA"/>
</dbReference>
<sequence length="116" mass="13141">MLSYKVYPFTLEIEKCELALIVKRKQFFSDVQAVSKVRKNYKLTLKKAAVDPPLYAPYLIFVCLARSSALSIGESIRSTVRKAARLAVYDEIMMSVKNHHIPATILVDTALEIHIV</sequence>
<gene>
    <name evidence="1" type="ORF">ACAOBT_LOCUS21224</name>
</gene>